<name>A0ABP0NF73_9DINO</name>
<feature type="coiled-coil region" evidence="1">
    <location>
        <begin position="67"/>
        <end position="94"/>
    </location>
</feature>
<dbReference type="Proteomes" id="UP001642484">
    <property type="component" value="Unassembled WGS sequence"/>
</dbReference>
<keyword evidence="4" id="KW-1185">Reference proteome</keyword>
<dbReference type="EMBL" id="CAXAMN010021584">
    <property type="protein sequence ID" value="CAK9061044.1"/>
    <property type="molecule type" value="Genomic_DNA"/>
</dbReference>
<evidence type="ECO:0000256" key="2">
    <source>
        <dbReference type="SAM" id="MobiDB-lite"/>
    </source>
</evidence>
<sequence length="538" mass="59385">MKKMIDEVSRSVKLLGDRCSKLEEELASLQAADATSQASPCMVAKPATSFQQSAGNKESIRLQTRLVQQRRQDLQHAQANFREVEARFNDLDQKEHLEDRLSELVEVVQTQPGDQVTQLVVRGLEERFANLRADVSREVATVVRESKENWVVASRRLAALEDYMVAQVFGETIEKEDKQYKKIREEQRAKKKAQEEALGISVKRSMSVPKQKSCQVSQLEQSLGHFPNPHPHDGKPRLNADPQKILRFGVSAEGNLIEVWPSHDHCTGDRLDRWASHDRGRLEILSREAEGLGRQVVHIRRELSLGRPEIAEEGLTGAPFWIQLGLFGGAEPKKIAVKSAAKMAVLATSKSPSHGPQKTDGELCTCFRTPARPTPSPTKTPVHRSRSSTTPGFPAVIGPKVGAPGTNGVLTTGEMEVAGIFCRLKFFPDGSPLRQTDGSCSLYLVCTVPNVNVRFRLFAGNRYSPVLEANTARGGRDQGRHDLCLLKDVLNEDGSVVVGAEILEANGEVVEFTADSRVVLKTSGTECAQYNLCQVRSV</sequence>
<dbReference type="CDD" id="cd00121">
    <property type="entry name" value="MATH"/>
    <property type="match status" value="1"/>
</dbReference>
<evidence type="ECO:0000313" key="4">
    <source>
        <dbReference type="Proteomes" id="UP001642484"/>
    </source>
</evidence>
<organism evidence="3 4">
    <name type="scientific">Durusdinium trenchii</name>
    <dbReference type="NCBI Taxonomy" id="1381693"/>
    <lineage>
        <taxon>Eukaryota</taxon>
        <taxon>Sar</taxon>
        <taxon>Alveolata</taxon>
        <taxon>Dinophyceae</taxon>
        <taxon>Suessiales</taxon>
        <taxon>Symbiodiniaceae</taxon>
        <taxon>Durusdinium</taxon>
    </lineage>
</organism>
<keyword evidence="1" id="KW-0175">Coiled coil</keyword>
<accession>A0ABP0NF73</accession>
<feature type="coiled-coil region" evidence="1">
    <location>
        <begin position="5"/>
        <end position="32"/>
    </location>
</feature>
<dbReference type="InterPro" id="IPR002083">
    <property type="entry name" value="MATH/TRAF_dom"/>
</dbReference>
<evidence type="ECO:0000313" key="3">
    <source>
        <dbReference type="EMBL" id="CAK9061044.1"/>
    </source>
</evidence>
<evidence type="ECO:0000256" key="1">
    <source>
        <dbReference type="SAM" id="Coils"/>
    </source>
</evidence>
<gene>
    <name evidence="3" type="ORF">CCMP2556_LOCUS30024</name>
</gene>
<comment type="caution">
    <text evidence="3">The sequence shown here is derived from an EMBL/GenBank/DDBJ whole genome shotgun (WGS) entry which is preliminary data.</text>
</comment>
<reference evidence="3 4" key="1">
    <citation type="submission" date="2024-02" db="EMBL/GenBank/DDBJ databases">
        <authorList>
            <person name="Chen Y."/>
            <person name="Shah S."/>
            <person name="Dougan E. K."/>
            <person name="Thang M."/>
            <person name="Chan C."/>
        </authorList>
    </citation>
    <scope>NUCLEOTIDE SEQUENCE [LARGE SCALE GENOMIC DNA]</scope>
</reference>
<feature type="region of interest" description="Disordered" evidence="2">
    <location>
        <begin position="370"/>
        <end position="398"/>
    </location>
</feature>
<protein>
    <submittedName>
        <fullName evidence="3">Uncharacterized protein</fullName>
    </submittedName>
</protein>
<proteinExistence type="predicted"/>